<dbReference type="Proteomes" id="UP000039021">
    <property type="component" value="Unassembled WGS sequence"/>
</dbReference>
<evidence type="ECO:0000313" key="11">
    <source>
        <dbReference type="EMBL" id="CPB82785.1"/>
    </source>
</evidence>
<evidence type="ECO:0000313" key="12">
    <source>
        <dbReference type="EMBL" id="MBP0683434.1"/>
    </source>
</evidence>
<reference evidence="7" key="3">
    <citation type="submission" date="2015-03" db="EMBL/GenBank/DDBJ databases">
        <authorList>
            <person name="Murphy D."/>
        </authorList>
    </citation>
    <scope>NUCLEOTIDE SEQUENCE [LARGE SCALE GENOMIC DNA]</scope>
    <source>
        <strain evidence="7">K00500041</strain>
    </source>
</reference>
<dbReference type="Proteomes" id="UP000044938">
    <property type="component" value="Unassembled WGS sequence"/>
</dbReference>
<dbReference type="EMBL" id="CSBK01004369">
    <property type="protein sequence ID" value="CPB82785.1"/>
    <property type="molecule type" value="Genomic_DNA"/>
</dbReference>
<evidence type="ECO:0000313" key="5">
    <source>
        <dbReference type="EMBL" id="CKS95033.1"/>
    </source>
</evidence>
<evidence type="ECO:0000313" key="21">
    <source>
        <dbReference type="Proteomes" id="UP000048600"/>
    </source>
</evidence>
<reference evidence="13" key="6">
    <citation type="submission" date="2018-07" db="EMBL/GenBank/DDBJ databases">
        <authorList>
            <person name="Shah S."/>
            <person name="Brown T."/>
            <person name="Auld S."/>
            <person name="Bratton K."/>
            <person name="Narechania A."/>
            <person name="Mathema B."/>
            <person name="Gandhi N."/>
        </authorList>
    </citation>
    <scope>NUCLEOTIDE SEQUENCE</scope>
    <source>
        <strain evidence="13">32301_S10</strain>
    </source>
</reference>
<organism evidence="11 15">
    <name type="scientific">Mycobacterium tuberculosis</name>
    <dbReference type="NCBI Taxonomy" id="1773"/>
    <lineage>
        <taxon>Bacteria</taxon>
        <taxon>Bacillati</taxon>
        <taxon>Actinomycetota</taxon>
        <taxon>Actinomycetes</taxon>
        <taxon>Mycobacteriales</taxon>
        <taxon>Mycobacteriaceae</taxon>
        <taxon>Mycobacterium</taxon>
        <taxon>Mycobacterium tuberculosis complex</taxon>
    </lineage>
</organism>
<reference evidence="14 15" key="1">
    <citation type="submission" date="2015-03" db="EMBL/GenBank/DDBJ databases">
        <authorList>
            <consortium name="Pathogen Informatics"/>
        </authorList>
    </citation>
    <scope>NUCLEOTIDE SEQUENCE [LARGE SCALE GENOMIC DNA]</scope>
    <source>
        <strain evidence="6 22">Bir 172</strain>
        <strain evidence="5 23">Bir 187</strain>
        <strain evidence="4 18">C09601061</strain>
        <strain evidence="8 17">G09801536</strain>
        <strain evidence="2 20">G09901357</strain>
        <strain evidence="3 19">H09601792</strain>
        <strain evidence="14">K00500041</strain>
        <strain evidence="10 16">M09401471</strain>
        <strain evidence="15">N09902308</strain>
        <strain evidence="9 21">P00601463</strain>
    </source>
</reference>
<dbReference type="EMBL" id="QTBD01000191">
    <property type="protein sequence ID" value="REQ49482.1"/>
    <property type="molecule type" value="Genomic_DNA"/>
</dbReference>
<reference evidence="12 26" key="7">
    <citation type="submission" date="2021-03" db="EMBL/GenBank/DDBJ databases">
        <title>Whole Genome Sequencing of Mycobacterium tuberculosis clinical isolates from Arunachal Pradesh, India.</title>
        <authorList>
            <person name="Singh S."/>
            <person name="Mudliar S.R."/>
            <person name="Kulsum U."/>
            <person name="Rufai S.B."/>
            <person name="Singh P.K."/>
            <person name="Umpo M."/>
            <person name="Nyori M."/>
        </authorList>
    </citation>
    <scope>NUCLEOTIDE SEQUENCE [LARGE SCALE GENOMIC DNA]</scope>
    <source>
        <strain evidence="12 26">OMICS/BPL/0142/20/SP</strain>
    </source>
</reference>
<dbReference type="EMBL" id="CSAD01001152">
    <property type="protein sequence ID" value="COW90963.1"/>
    <property type="molecule type" value="Genomic_DNA"/>
</dbReference>
<dbReference type="EMBL" id="CFOE01000867">
    <property type="protein sequence ID" value="CFE46487.1"/>
    <property type="molecule type" value="Genomic_DNA"/>
</dbReference>
<evidence type="ECO:0000313" key="17">
    <source>
        <dbReference type="Proteomes" id="UP000045842"/>
    </source>
</evidence>
<evidence type="ECO:0000313" key="25">
    <source>
        <dbReference type="Proteomes" id="UP000256381"/>
    </source>
</evidence>
<protein>
    <submittedName>
        <fullName evidence="1 12">Antitoxin MazE</fullName>
    </submittedName>
    <submittedName>
        <fullName evidence="11">Transcriptional regulator</fullName>
    </submittedName>
</protein>
<evidence type="ECO:0000313" key="7">
    <source>
        <dbReference type="EMBL" id="COW03839.1"/>
    </source>
</evidence>
<dbReference type="Proteomes" id="UP000236349">
    <property type="component" value="Chromosome"/>
</dbReference>
<sequence>MKLSVSLSDDDVAILDAYVKRAGLPSRSAGLQHAIRVLRYPTLEDDYANAWQEWSAAGDTDAWEQTVGDGVGDAPR</sequence>
<dbReference type="EMBL" id="JAGIZI010000012">
    <property type="protein sequence ID" value="MBP0683434.1"/>
    <property type="molecule type" value="Genomic_DNA"/>
</dbReference>
<dbReference type="EMBL" id="CSAE01000290">
    <property type="protein sequence ID" value="COW03839.1"/>
    <property type="molecule type" value="Genomic_DNA"/>
</dbReference>
<dbReference type="PATRIC" id="fig|1773.2321.peg.1591"/>
<evidence type="ECO:0000313" key="3">
    <source>
        <dbReference type="EMBL" id="CFE83329.1"/>
    </source>
</evidence>
<evidence type="ECO:0000313" key="15">
    <source>
        <dbReference type="Proteomes" id="UP000039021"/>
    </source>
</evidence>
<dbReference type="Proteomes" id="UP000671119">
    <property type="component" value="Unassembled WGS sequence"/>
</dbReference>
<dbReference type="Proteomes" id="UP000038802">
    <property type="component" value="Unassembled WGS sequence"/>
</dbReference>
<dbReference type="RefSeq" id="WP_003901465.1">
    <property type="nucleotide sequence ID" value="NZ_AP017901.1"/>
</dbReference>
<evidence type="ECO:0000313" key="2">
    <source>
        <dbReference type="EMBL" id="CFE46487.1"/>
    </source>
</evidence>
<dbReference type="EMBL" id="CHKL01000825">
    <property type="protein sequence ID" value="COX34905.1"/>
    <property type="molecule type" value="Genomic_DNA"/>
</dbReference>
<evidence type="ECO:0000313" key="22">
    <source>
        <dbReference type="Proteomes" id="UP000048948"/>
    </source>
</evidence>
<dbReference type="EMBL" id="CNGE01001175">
    <property type="protein sequence ID" value="CKT81372.1"/>
    <property type="molecule type" value="Genomic_DNA"/>
</dbReference>
<evidence type="ECO:0000313" key="4">
    <source>
        <dbReference type="EMBL" id="CFR87557.1"/>
    </source>
</evidence>
<evidence type="ECO:0000313" key="20">
    <source>
        <dbReference type="Proteomes" id="UP000048289"/>
    </source>
</evidence>
<reference evidence="13 25" key="4">
    <citation type="journal article" date="2017" name="N. Engl. J. Med.">
        <title>Transmission of Extensively Drug-Resistant Tuberculosis in South Africa.</title>
        <authorList>
            <person name="Shah N.S."/>
            <person name="Auld S.C."/>
            <person name="Brust J.C."/>
            <person name="Mathema B."/>
            <person name="Ismail N."/>
            <person name="Moodley P."/>
            <person name="Mlisana K."/>
            <person name="Allana S."/>
            <person name="Campbell A."/>
            <person name="Mthiyane T."/>
            <person name="Morris N."/>
            <person name="Mpangase P."/>
            <person name="van der Meulen H."/>
            <person name="Omar S.V."/>
            <person name="Brown T.S."/>
            <person name="Narechania A."/>
            <person name="Shaskina E."/>
            <person name="Kapwata T."/>
            <person name="Kreiswirth B."/>
            <person name="Gandhi N.R."/>
        </authorList>
    </citation>
    <scope>NUCLEOTIDE SEQUENCE [LARGE SCALE GENOMIC DNA]</scope>
    <source>
        <strain evidence="13 25">32301_S10</strain>
    </source>
</reference>
<evidence type="ECO:0000313" key="1">
    <source>
        <dbReference type="EMBL" id="AUS51973.1"/>
    </source>
</evidence>
<reference evidence="1 24" key="5">
    <citation type="submission" date="2017-10" db="EMBL/GenBank/DDBJ databases">
        <title>Clinical isolate obtained from a human patient with meningeal tuberculosis in michoacan, Mexico.</title>
        <authorList>
            <person name="Guillen-Nepita A.L."/>
            <person name="Negrete-Paz A.M."/>
            <person name="Vazquez-Marrufo G."/>
            <person name="Cruz-Hernandez A."/>
            <person name="Fresia P."/>
            <person name="Naya H."/>
            <person name="Vazquez-Garciduenas M.S."/>
        </authorList>
    </citation>
    <scope>NUCLEOTIDE SEQUENCE [LARGE SCALE GENOMIC DNA]</scope>
    <source>
        <strain evidence="24">Beijing/MYC004</strain>
        <strain evidence="1">MYC004</strain>
    </source>
</reference>
<evidence type="ECO:0000313" key="10">
    <source>
        <dbReference type="EMBL" id="COX69935.1"/>
    </source>
</evidence>
<dbReference type="Proteomes" id="UP000046947">
    <property type="component" value="Unassembled WGS sequence"/>
</dbReference>
<evidence type="ECO:0000313" key="9">
    <source>
        <dbReference type="EMBL" id="COX34905.1"/>
    </source>
</evidence>
<reference evidence="11" key="2">
    <citation type="submission" date="2015-03" db="EMBL/GenBank/DDBJ databases">
        <authorList>
            <consortium name="Pathogen Informatics"/>
            <person name="Murphy D."/>
        </authorList>
    </citation>
    <scope>NUCLEOTIDE SEQUENCE</scope>
    <source>
        <strain evidence="11">N09902308</strain>
    </source>
</reference>
<dbReference type="EMBL" id="CFOH01001323">
    <property type="protein sequence ID" value="CFE83329.1"/>
    <property type="molecule type" value="Genomic_DNA"/>
</dbReference>
<dbReference type="EMBL" id="CSAJ01001177">
    <property type="protein sequence ID" value="COX69935.1"/>
    <property type="molecule type" value="Genomic_DNA"/>
</dbReference>
<dbReference type="SMR" id="A0A045JF95"/>
<accession>A0A045JF95</accession>
<dbReference type="EMBL" id="CNFU01001053">
    <property type="protein sequence ID" value="CKS95033.1"/>
    <property type="molecule type" value="Genomic_DNA"/>
</dbReference>
<evidence type="ECO:0000313" key="18">
    <source>
        <dbReference type="Proteomes" id="UP000046680"/>
    </source>
</evidence>
<dbReference type="Proteomes" id="UP000048948">
    <property type="component" value="Unassembled WGS sequence"/>
</dbReference>
<evidence type="ECO:0000313" key="24">
    <source>
        <dbReference type="Proteomes" id="UP000236349"/>
    </source>
</evidence>
<evidence type="ECO:0000313" key="26">
    <source>
        <dbReference type="Proteomes" id="UP000671119"/>
    </source>
</evidence>
<dbReference type="Proteomes" id="UP000046680">
    <property type="component" value="Unassembled WGS sequence"/>
</dbReference>
<evidence type="ECO:0000313" key="19">
    <source>
        <dbReference type="Proteomes" id="UP000046947"/>
    </source>
</evidence>
<dbReference type="GO" id="GO:0006355">
    <property type="term" value="P:regulation of DNA-templated transcription"/>
    <property type="evidence" value="ECO:0007669"/>
    <property type="project" value="InterPro"/>
</dbReference>
<dbReference type="STRING" id="115862.BBG46_14615"/>
<dbReference type="Proteomes" id="UP000048600">
    <property type="component" value="Unassembled WGS sequence"/>
</dbReference>
<evidence type="ECO:0000313" key="13">
    <source>
        <dbReference type="EMBL" id="REQ49482.1"/>
    </source>
</evidence>
<evidence type="ECO:0000313" key="14">
    <source>
        <dbReference type="Proteomes" id="UP000038802"/>
    </source>
</evidence>
<dbReference type="EMBL" id="CGCX01001040">
    <property type="protein sequence ID" value="CFR87557.1"/>
    <property type="molecule type" value="Genomic_DNA"/>
</dbReference>
<name>A0A045JF95_MYCTX</name>
<dbReference type="Proteomes" id="UP000048289">
    <property type="component" value="Unassembled WGS sequence"/>
</dbReference>
<evidence type="ECO:0000313" key="8">
    <source>
        <dbReference type="EMBL" id="COW90963.1"/>
    </source>
</evidence>
<evidence type="ECO:0000313" key="23">
    <source>
        <dbReference type="Proteomes" id="UP000049023"/>
    </source>
</evidence>
<gene>
    <name evidence="11" type="primary">mazE9</name>
    <name evidence="1" type="ORF">CAB90_03140</name>
    <name evidence="13" type="ORF">DSJ38_16230</name>
    <name evidence="4" type="ORF">ERS007657_02605</name>
    <name evidence="8" type="ORF">ERS007679_04463</name>
    <name evidence="2" type="ORF">ERS007681_04076</name>
    <name evidence="3" type="ORF">ERS007688_04428</name>
    <name evidence="7" type="ORF">ERS007703_02590</name>
    <name evidence="10" type="ORF">ERS007720_04808</name>
    <name evidence="11" type="ORF">ERS007739_05432</name>
    <name evidence="9" type="ORF">ERS007741_04236</name>
    <name evidence="6" type="ORF">ERS027646_04168</name>
    <name evidence="5" type="ORF">ERS027661_03739</name>
    <name evidence="12" type="ORF">J8J21_09905</name>
</gene>
<dbReference type="Proteomes" id="UP000049023">
    <property type="component" value="Unassembled WGS sequence"/>
</dbReference>
<evidence type="ECO:0000313" key="16">
    <source>
        <dbReference type="Proteomes" id="UP000044938"/>
    </source>
</evidence>
<dbReference type="Proteomes" id="UP000256381">
    <property type="component" value="Unassembled WGS sequence"/>
</dbReference>
<dbReference type="Proteomes" id="UP000045842">
    <property type="component" value="Unassembled WGS sequence"/>
</dbReference>
<evidence type="ECO:0000313" key="6">
    <source>
        <dbReference type="EMBL" id="CKT81372.1"/>
    </source>
</evidence>
<dbReference type="AlphaFoldDB" id="A0A045JF95"/>
<dbReference type="CDD" id="cd22231">
    <property type="entry name" value="RHH_NikR_HicB-like"/>
    <property type="match status" value="1"/>
</dbReference>
<proteinExistence type="predicted"/>
<dbReference type="EMBL" id="CP024614">
    <property type="protein sequence ID" value="AUS51973.1"/>
    <property type="molecule type" value="Genomic_DNA"/>
</dbReference>